<proteinExistence type="predicted"/>
<comment type="caution">
    <text evidence="1">The sequence shown here is derived from an EMBL/GenBank/DDBJ whole genome shotgun (WGS) entry which is preliminary data.</text>
</comment>
<name>A0ABN1IDP9_9GAMM</name>
<organism evidence="1 2">
    <name type="scientific">Dokdonella soli</name>
    <dbReference type="NCBI Taxonomy" id="529810"/>
    <lineage>
        <taxon>Bacteria</taxon>
        <taxon>Pseudomonadati</taxon>
        <taxon>Pseudomonadota</taxon>
        <taxon>Gammaproteobacteria</taxon>
        <taxon>Lysobacterales</taxon>
        <taxon>Rhodanobacteraceae</taxon>
        <taxon>Dokdonella</taxon>
    </lineage>
</organism>
<evidence type="ECO:0000313" key="1">
    <source>
        <dbReference type="EMBL" id="GAA0709141.1"/>
    </source>
</evidence>
<keyword evidence="2" id="KW-1185">Reference proteome</keyword>
<gene>
    <name evidence="1" type="ORF">GCM10009105_09320</name>
</gene>
<dbReference type="EMBL" id="BAAAEU010000004">
    <property type="protein sequence ID" value="GAA0709141.1"/>
    <property type="molecule type" value="Genomic_DNA"/>
</dbReference>
<dbReference type="RefSeq" id="WP_343787661.1">
    <property type="nucleotide sequence ID" value="NZ_BAAAEU010000004.1"/>
</dbReference>
<evidence type="ECO:0008006" key="3">
    <source>
        <dbReference type="Google" id="ProtNLM"/>
    </source>
</evidence>
<reference evidence="2" key="1">
    <citation type="journal article" date="2019" name="Int. J. Syst. Evol. Microbiol.">
        <title>The Global Catalogue of Microorganisms (GCM) 10K type strain sequencing project: providing services to taxonomists for standard genome sequencing and annotation.</title>
        <authorList>
            <consortium name="The Broad Institute Genomics Platform"/>
            <consortium name="The Broad Institute Genome Sequencing Center for Infectious Disease"/>
            <person name="Wu L."/>
            <person name="Ma J."/>
        </authorList>
    </citation>
    <scope>NUCLEOTIDE SEQUENCE [LARGE SCALE GENOMIC DNA]</scope>
    <source>
        <strain evidence="2">JCM 15421</strain>
    </source>
</reference>
<dbReference type="Proteomes" id="UP001501523">
    <property type="component" value="Unassembled WGS sequence"/>
</dbReference>
<accession>A0ABN1IDP9</accession>
<protein>
    <recommendedName>
        <fullName evidence="3">Dicarboxylate transport domain-containing protein</fullName>
    </recommendedName>
</protein>
<evidence type="ECO:0000313" key="2">
    <source>
        <dbReference type="Proteomes" id="UP001501523"/>
    </source>
</evidence>
<sequence length="924" mass="97873">MLVAAGVLALHGVAAQARTLMLTAERLSSPQAHARSLHVAIDERADTASLRLGADRIDIPLLALAGRLDWGCPLRRDDDGALTCSGPVAFAADGSAAQAADFAVRVASDRIELALARDGSRVALTIPLAAGEPKASLQEVPAAWLKAPLAQAWHGGELRDGIFDAEMSAHANGRIEATYRATQLAFNTLDGTVSGDGVAVAGRVEWTDDEFWQLLVDANFGGGALHIGALHVALPNTPVALNLDMGAGDDNRWHVERFAWRDPEALMLEASGEIEPSALAPLRKLALRVERAHFPLANERYAKTLLAAQGLGKLMLTGDLVGEFVFDGNAPQQVALSTDALDIDDGAGHAVRGIRGGFDWSLAGERPATTLAWRSARIGDLAVPASTSRWQSRNGSLLLLGALETRLFGGKLKLQDLMLHPASGEGERVSTAFALNGVGYDSKDGSLAAAHLAAEGRLRIDGNADAPRVQIDAEFHGGEALAGPVYVKLPDTPVKATLDATRDNARWRIDAFDWNDPGTLDLHMNGEISPAQTQPIKALVLDVRNATLGPALDRYARSWLASKGYGELTAGGALSGSLQFDAGGVQRFAFNADRMNLRDGAGRFAFAGVDGGVDWDFRADRPPTTLGWSSIELFKIPLGATSAKLESRQTAITLAQPLAIDVLGGQVRLEKLSLQPRSPRGERYAGSFAIAGIEMAQLSAALGWPRFGGNLSGGIPEIEFAGDTIELHGGLDLYVFDGHLGVSGLTLERPFGIAPSMGADIHFENLDLDQVTSAFSFGGMSGRLAGTIGKLRLVDWSPVAFDAWLRTSGGGRMSYKAVDDITSIGGGGGLSASLQTMALKIFDTFGYRRLGIRCRLRDEVCTMGGIDPIPADAGATGSANDGYTIVEGSGLPRIMIVGHRRRVDWPTLVRRLQEATHGQAPIVN</sequence>